<dbReference type="AlphaFoldDB" id="A0A4Q9L2U4"/>
<dbReference type="VEuPathDB" id="MicrosporidiaDB:CWI37_0732p0010"/>
<accession>A0A4Q9L2U4</accession>
<reference evidence="1 2" key="1">
    <citation type="submission" date="2017-12" db="EMBL/GenBank/DDBJ databases">
        <authorList>
            <person name="Pombert J.-F."/>
            <person name="Haag K.L."/>
            <person name="Ebert D."/>
        </authorList>
    </citation>
    <scope>NUCLEOTIDE SEQUENCE [LARGE SCALE GENOMIC DNA]</scope>
    <source>
        <strain evidence="1">FI-OER-3-3</strain>
    </source>
</reference>
<evidence type="ECO:0000313" key="2">
    <source>
        <dbReference type="Proteomes" id="UP000292362"/>
    </source>
</evidence>
<dbReference type="InterPro" id="IPR031544">
    <property type="entry name" value="WD40-like"/>
</dbReference>
<dbReference type="Proteomes" id="UP000292362">
    <property type="component" value="Unassembled WGS sequence"/>
</dbReference>
<dbReference type="SUPFAM" id="SSF50998">
    <property type="entry name" value="Quinoprotein alcohol dehydrogenase-like"/>
    <property type="match status" value="1"/>
</dbReference>
<comment type="caution">
    <text evidence="1">The sequence shown here is derived from an EMBL/GenBank/DDBJ whole genome shotgun (WGS) entry which is preliminary data.</text>
</comment>
<proteinExistence type="predicted"/>
<dbReference type="InterPro" id="IPR015943">
    <property type="entry name" value="WD40/YVTN_repeat-like_dom_sf"/>
</dbReference>
<sequence>MKFDENNTEYNLSKLDEETYENKIYAIDCNIDRSLMIFGGIKNILWIKHGQTEDITAFEKYSDSVIFCKFVDKNTFLVAILNGEIYKYTLNRDIIEDKSFYNLNNDISFIEISSSDTEILIGTITGAIHVLSIDLLTEHVYLGHKDEIVSIQKYDDKLYSLSDSYFIIFNASTYKSLMHKQINQGYSMSVLGNRSICLCDASGIQIFRDNTTLFNIRDTGRTESIALSDNLTIVGTDQNIFFIFYNTTFSYFTVNVGVNKLSIISDYLIASSTNSEILVFSLSDIQSYKVYKTDVDIIYDFVVFGNEVLIAGDSGISSIEIDF</sequence>
<dbReference type="Gene3D" id="2.130.10.10">
    <property type="entry name" value="YVTN repeat-like/Quinoprotein amine dehydrogenase"/>
    <property type="match status" value="1"/>
</dbReference>
<protein>
    <submittedName>
        <fullName evidence="1">WD40-like domain-containing protein</fullName>
    </submittedName>
</protein>
<evidence type="ECO:0000313" key="1">
    <source>
        <dbReference type="EMBL" id="TBU01345.1"/>
    </source>
</evidence>
<dbReference type="EMBL" id="PITJ01000732">
    <property type="protein sequence ID" value="TBU01345.1"/>
    <property type="molecule type" value="Genomic_DNA"/>
</dbReference>
<name>A0A4Q9L2U4_9MICR</name>
<gene>
    <name evidence="1" type="ORF">CWI37_0732p0010</name>
</gene>
<dbReference type="Pfam" id="PF17005">
    <property type="entry name" value="WD40_like"/>
    <property type="match status" value="1"/>
</dbReference>
<dbReference type="InterPro" id="IPR011047">
    <property type="entry name" value="Quinoprotein_ADH-like_sf"/>
</dbReference>
<organism evidence="1 2">
    <name type="scientific">Hamiltosporidium tvaerminnensis</name>
    <dbReference type="NCBI Taxonomy" id="1176355"/>
    <lineage>
        <taxon>Eukaryota</taxon>
        <taxon>Fungi</taxon>
        <taxon>Fungi incertae sedis</taxon>
        <taxon>Microsporidia</taxon>
        <taxon>Dubosqiidae</taxon>
        <taxon>Hamiltosporidium</taxon>
    </lineage>
</organism>